<evidence type="ECO:0000256" key="1">
    <source>
        <dbReference type="ARBA" id="ARBA00009176"/>
    </source>
</evidence>
<evidence type="ECO:0000313" key="5">
    <source>
        <dbReference type="Proteomes" id="UP000803884"/>
    </source>
</evidence>
<comment type="similarity">
    <text evidence="1">Belongs to the IUNH family.</text>
</comment>
<evidence type="ECO:0000256" key="2">
    <source>
        <dbReference type="SAM" id="SignalP"/>
    </source>
</evidence>
<feature type="signal peptide" evidence="2">
    <location>
        <begin position="1"/>
        <end position="20"/>
    </location>
</feature>
<gene>
    <name evidence="4" type="ORF">WHR41_00709</name>
</gene>
<accession>A0AB34L1Q9</accession>
<dbReference type="GeneID" id="96002153"/>
<comment type="caution">
    <text evidence="4">The sequence shown here is derived from an EMBL/GenBank/DDBJ whole genome shotgun (WGS) entry which is preliminary data.</text>
</comment>
<keyword evidence="5" id="KW-1185">Reference proteome</keyword>
<dbReference type="GO" id="GO:0016799">
    <property type="term" value="F:hydrolase activity, hydrolyzing N-glycosyl compounds"/>
    <property type="evidence" value="ECO:0007669"/>
    <property type="project" value="InterPro"/>
</dbReference>
<organism evidence="4 5">
    <name type="scientific">Cladosporium halotolerans</name>
    <dbReference type="NCBI Taxonomy" id="1052096"/>
    <lineage>
        <taxon>Eukaryota</taxon>
        <taxon>Fungi</taxon>
        <taxon>Dikarya</taxon>
        <taxon>Ascomycota</taxon>
        <taxon>Pezizomycotina</taxon>
        <taxon>Dothideomycetes</taxon>
        <taxon>Dothideomycetidae</taxon>
        <taxon>Cladosporiales</taxon>
        <taxon>Cladosporiaceae</taxon>
        <taxon>Cladosporium</taxon>
    </lineage>
</organism>
<proteinExistence type="inferred from homology"/>
<evidence type="ECO:0000313" key="4">
    <source>
        <dbReference type="EMBL" id="KAL1590446.1"/>
    </source>
</evidence>
<sequence length="379" mass="40424">MKLLTLICACTLASQYRVLAISTASDLRPKPIIIDTDIFSDVDDVGALAVANVLHNCGIADVQGVIINTDSQYGSLAASVINTYYNNPTIPIAALKPLTPTTFLDTRTFRLGEYASKLAYNFPRALANASATPDPVPLYRSLLASAPNASTTLISLGFLTNLAALLASPPDTISPLSGAQLVELKTAELVVMGGRYPSGHEFNFATDAASTRAVLAGWPQNVPVTFAGYELGKRVISGRWLPEWAPKDSPVLAAYQWYGDRCETARASYDPVAVLYGVLGLEGGGRAGGGEVFEFLGEGGCNVVAEDGENEWKEDCGARNQRWLRLRDGVREEEMGELLDRMYARCPLDEGCCFGGGECGVSMKVQDGLGRLGGISIAL</sequence>
<dbReference type="PANTHER" id="PTHR43264:SF1">
    <property type="entry name" value="INOSINE_URIDINE-PREFERRING NUCLEOSIDE HYDROLASE DOMAIN-CONTAINING PROTEIN"/>
    <property type="match status" value="1"/>
</dbReference>
<keyword evidence="2" id="KW-0732">Signal</keyword>
<dbReference type="SUPFAM" id="SSF53590">
    <property type="entry name" value="Nucleoside hydrolase"/>
    <property type="match status" value="1"/>
</dbReference>
<dbReference type="InterPro" id="IPR001910">
    <property type="entry name" value="Inosine/uridine_hydrolase_dom"/>
</dbReference>
<reference evidence="4 5" key="1">
    <citation type="journal article" date="2020" name="Microbiol. Resour. Announc.">
        <title>Draft Genome Sequence of a Cladosporium Species Isolated from the Mesophotic Ascidian Didemnum maculosum.</title>
        <authorList>
            <person name="Gioti A."/>
            <person name="Siaperas R."/>
            <person name="Nikolaivits E."/>
            <person name="Le Goff G."/>
            <person name="Ouazzani J."/>
            <person name="Kotoulas G."/>
            <person name="Topakas E."/>
        </authorList>
    </citation>
    <scope>NUCLEOTIDE SEQUENCE [LARGE SCALE GENOMIC DNA]</scope>
    <source>
        <strain evidence="4 5">TM138-S3</strain>
    </source>
</reference>
<dbReference type="AlphaFoldDB" id="A0AB34L1Q9"/>
<dbReference type="EMBL" id="JAAQHG020000002">
    <property type="protein sequence ID" value="KAL1590446.1"/>
    <property type="molecule type" value="Genomic_DNA"/>
</dbReference>
<evidence type="ECO:0000259" key="3">
    <source>
        <dbReference type="Pfam" id="PF01156"/>
    </source>
</evidence>
<dbReference type="PANTHER" id="PTHR43264">
    <property type="match status" value="1"/>
</dbReference>
<feature type="domain" description="Inosine/uridine-preferring nucleoside hydrolase" evidence="3">
    <location>
        <begin position="32"/>
        <end position="276"/>
    </location>
</feature>
<name>A0AB34L1Q9_9PEZI</name>
<dbReference type="InterPro" id="IPR036452">
    <property type="entry name" value="Ribo_hydro-like"/>
</dbReference>
<dbReference type="Gene3D" id="3.90.245.10">
    <property type="entry name" value="Ribonucleoside hydrolase-like"/>
    <property type="match status" value="1"/>
</dbReference>
<dbReference type="RefSeq" id="XP_069233551.1">
    <property type="nucleotide sequence ID" value="XM_069369315.1"/>
</dbReference>
<dbReference type="Proteomes" id="UP000803884">
    <property type="component" value="Unassembled WGS sequence"/>
</dbReference>
<feature type="chain" id="PRO_5044232938" description="Inosine/uridine-preferring nucleoside hydrolase domain-containing protein" evidence="2">
    <location>
        <begin position="21"/>
        <end position="379"/>
    </location>
</feature>
<dbReference type="Pfam" id="PF01156">
    <property type="entry name" value="IU_nuc_hydro"/>
    <property type="match status" value="1"/>
</dbReference>
<protein>
    <recommendedName>
        <fullName evidence="3">Inosine/uridine-preferring nucleoside hydrolase domain-containing protein</fullName>
    </recommendedName>
</protein>